<dbReference type="RefSeq" id="WP_042391770.1">
    <property type="nucleotide sequence ID" value="NZ_BBMZ01000012.1"/>
</dbReference>
<organism evidence="1 2">
    <name type="scientific">Pseudescherichia vulneris NBRC 102420</name>
    <dbReference type="NCBI Taxonomy" id="1115515"/>
    <lineage>
        <taxon>Bacteria</taxon>
        <taxon>Pseudomonadati</taxon>
        <taxon>Pseudomonadota</taxon>
        <taxon>Gammaproteobacteria</taxon>
        <taxon>Enterobacterales</taxon>
        <taxon>Enterobacteriaceae</taxon>
        <taxon>Pseudescherichia</taxon>
    </lineage>
</organism>
<comment type="caution">
    <text evidence="1">The sequence shown here is derived from an EMBL/GenBank/DDBJ whole genome shotgun (WGS) entry which is preliminary data.</text>
</comment>
<gene>
    <name evidence="1" type="ORF">EV102420_12_01680</name>
</gene>
<sequence>MQIIYFKVECLFPELLPSSTVTLKEVVLTRENEVISTFSNLKINRLPFYSFHLVPVGFRKIEHLIKGEPGKHLQFSSGYLQSGEYRVETPNGEKVLGYDALTALWRLADENDEERYLTTNEFISRDFAIIRPIKLVYRNRRDITC</sequence>
<accession>A0A090VU01</accession>
<dbReference type="OrthoDB" id="6604115at2"/>
<keyword evidence="2" id="KW-1185">Reference proteome</keyword>
<proteinExistence type="predicted"/>
<name>A0A090VU01_PSEVU</name>
<evidence type="ECO:0000313" key="2">
    <source>
        <dbReference type="Proteomes" id="UP000029462"/>
    </source>
</evidence>
<dbReference type="EMBL" id="BBMZ01000012">
    <property type="protein sequence ID" value="GAL58662.1"/>
    <property type="molecule type" value="Genomic_DNA"/>
</dbReference>
<protein>
    <submittedName>
        <fullName evidence="1">Uncharacterized protein</fullName>
    </submittedName>
</protein>
<reference evidence="1 2" key="1">
    <citation type="submission" date="2014-09" db="EMBL/GenBank/DDBJ databases">
        <title>Whole genome shotgun sequence of Escherichia vulneris NBRC 102420.</title>
        <authorList>
            <person name="Yoshida Y."/>
            <person name="Hosoyama A."/>
            <person name="Tsuchikane K."/>
            <person name="Ohji S."/>
            <person name="Ichikawa N."/>
            <person name="Kimura A."/>
            <person name="Yamazoe A."/>
            <person name="Ezaki T."/>
            <person name="Fujita N."/>
        </authorList>
    </citation>
    <scope>NUCLEOTIDE SEQUENCE [LARGE SCALE GENOMIC DNA]</scope>
    <source>
        <strain evidence="1 2">NBRC 102420</strain>
    </source>
</reference>
<evidence type="ECO:0000313" key="1">
    <source>
        <dbReference type="EMBL" id="GAL58662.1"/>
    </source>
</evidence>
<dbReference type="AlphaFoldDB" id="A0A090VU01"/>
<dbReference type="Proteomes" id="UP000029462">
    <property type="component" value="Unassembled WGS sequence"/>
</dbReference>